<keyword evidence="4 6" id="KW-0699">rRNA-binding</keyword>
<dbReference type="Proteomes" id="UP000034137">
    <property type="component" value="Unassembled WGS sequence"/>
</dbReference>
<dbReference type="GO" id="GO:0019843">
    <property type="term" value="F:rRNA binding"/>
    <property type="evidence" value="ECO:0007669"/>
    <property type="project" value="UniProtKB-UniRule"/>
</dbReference>
<dbReference type="InterPro" id="IPR000702">
    <property type="entry name" value="Ribosomal_uL6-like"/>
</dbReference>
<evidence type="ECO:0000256" key="6">
    <source>
        <dbReference type="RuleBase" id="RU003870"/>
    </source>
</evidence>
<comment type="subunit">
    <text evidence="4">Part of the 50S ribosomal subunit.</text>
</comment>
<dbReference type="Gene3D" id="3.90.930.12">
    <property type="entry name" value="Ribosomal protein L6, alpha-beta domain"/>
    <property type="match status" value="2"/>
</dbReference>
<evidence type="ECO:0000256" key="2">
    <source>
        <dbReference type="ARBA" id="ARBA00022980"/>
    </source>
</evidence>
<dbReference type="PANTHER" id="PTHR11655:SF14">
    <property type="entry name" value="LARGE RIBOSOMAL SUBUNIT PROTEIN UL6M"/>
    <property type="match status" value="1"/>
</dbReference>
<feature type="domain" description="Large ribosomal subunit protein uL6 alpha-beta" evidence="7">
    <location>
        <begin position="92"/>
        <end position="164"/>
    </location>
</feature>
<dbReference type="NCBIfam" id="TIGR03654">
    <property type="entry name" value="L6_bact"/>
    <property type="match status" value="1"/>
</dbReference>
<evidence type="ECO:0000256" key="1">
    <source>
        <dbReference type="ARBA" id="ARBA00009356"/>
    </source>
</evidence>
<dbReference type="EMBL" id="LBXO01000046">
    <property type="protein sequence ID" value="KKR31957.1"/>
    <property type="molecule type" value="Genomic_DNA"/>
</dbReference>
<evidence type="ECO:0000256" key="4">
    <source>
        <dbReference type="HAMAP-Rule" id="MF_01365"/>
    </source>
</evidence>
<comment type="function">
    <text evidence="4 6">This protein binds to the 23S rRNA, and is important in its secondary structure. It is located near the subunit interface in the base of the L7/L12 stalk, and near the tRNA binding site of the peptidyltransferase center.</text>
</comment>
<dbReference type="InterPro" id="IPR019906">
    <property type="entry name" value="Ribosomal_uL6_bac-type"/>
</dbReference>
<accession>A0A0G0T281</accession>
<keyword evidence="3 4" id="KW-0687">Ribonucleoprotein</keyword>
<dbReference type="InterPro" id="IPR002358">
    <property type="entry name" value="Ribosomal_uL6_CS"/>
</dbReference>
<sequence>MSRIGKLPIEIPAGTQVKIEKGFVVVKGPKGELSEKVNQFAKLEITEKEVLVSVENPEVKKERSVWGLFRTLISNMIIGVNQGYEKKLEVNGVGYRAAVNGSVLTVNAGYSHPVEFKLAEGITASVAANVITISGINKYLVGETAAQIRKIRKPEPYKGKGIKYVDEVIRRKAGKTSAKGDK</sequence>
<dbReference type="GO" id="GO:0003735">
    <property type="term" value="F:structural constituent of ribosome"/>
    <property type="evidence" value="ECO:0007669"/>
    <property type="project" value="UniProtKB-UniRule"/>
</dbReference>
<dbReference type="PROSITE" id="PS00525">
    <property type="entry name" value="RIBOSOMAL_L6_1"/>
    <property type="match status" value="1"/>
</dbReference>
<evidence type="ECO:0000256" key="5">
    <source>
        <dbReference type="RuleBase" id="RU003869"/>
    </source>
</evidence>
<proteinExistence type="inferred from homology"/>
<evidence type="ECO:0000256" key="3">
    <source>
        <dbReference type="ARBA" id="ARBA00023274"/>
    </source>
</evidence>
<dbReference type="InterPro" id="IPR020040">
    <property type="entry name" value="Ribosomal_uL6_a/b-dom"/>
</dbReference>
<dbReference type="GO" id="GO:0002181">
    <property type="term" value="P:cytoplasmic translation"/>
    <property type="evidence" value="ECO:0007669"/>
    <property type="project" value="TreeGrafter"/>
</dbReference>
<organism evidence="8 9">
    <name type="scientific">Candidatus Falkowbacteria bacterium GW2011_GWF2_39_8</name>
    <dbReference type="NCBI Taxonomy" id="1618642"/>
    <lineage>
        <taxon>Bacteria</taxon>
        <taxon>Candidatus Falkowiibacteriota</taxon>
    </lineage>
</organism>
<dbReference type="InterPro" id="IPR036789">
    <property type="entry name" value="Ribosomal_uL6-like_a/b-dom_sf"/>
</dbReference>
<dbReference type="AlphaFoldDB" id="A0A0G0T281"/>
<dbReference type="HAMAP" id="MF_01365_B">
    <property type="entry name" value="Ribosomal_uL6_B"/>
    <property type="match status" value="1"/>
</dbReference>
<dbReference type="PRINTS" id="PR00059">
    <property type="entry name" value="RIBOSOMALL6"/>
</dbReference>
<feature type="domain" description="Large ribosomal subunit protein uL6 alpha-beta" evidence="7">
    <location>
        <begin position="11"/>
        <end position="83"/>
    </location>
</feature>
<name>A0A0G0T281_9BACT</name>
<dbReference type="PANTHER" id="PTHR11655">
    <property type="entry name" value="60S/50S RIBOSOMAL PROTEIN L6/L9"/>
    <property type="match status" value="1"/>
</dbReference>
<comment type="similarity">
    <text evidence="1 4 5">Belongs to the universal ribosomal protein uL6 family.</text>
</comment>
<dbReference type="PIRSF" id="PIRSF002162">
    <property type="entry name" value="Ribosomal_L6"/>
    <property type="match status" value="1"/>
</dbReference>
<dbReference type="SUPFAM" id="SSF56053">
    <property type="entry name" value="Ribosomal protein L6"/>
    <property type="match status" value="2"/>
</dbReference>
<protein>
    <recommendedName>
        <fullName evidence="4">Large ribosomal subunit protein uL6</fullName>
    </recommendedName>
</protein>
<keyword evidence="2 4" id="KW-0689">Ribosomal protein</keyword>
<comment type="caution">
    <text evidence="8">The sequence shown here is derived from an EMBL/GenBank/DDBJ whole genome shotgun (WGS) entry which is preliminary data.</text>
</comment>
<reference evidence="8 9" key="1">
    <citation type="journal article" date="2015" name="Nature">
        <title>rRNA introns, odd ribosomes, and small enigmatic genomes across a large radiation of phyla.</title>
        <authorList>
            <person name="Brown C.T."/>
            <person name="Hug L.A."/>
            <person name="Thomas B.C."/>
            <person name="Sharon I."/>
            <person name="Castelle C.J."/>
            <person name="Singh A."/>
            <person name="Wilkins M.J."/>
            <person name="Williams K.H."/>
            <person name="Banfield J.F."/>
        </authorList>
    </citation>
    <scope>NUCLEOTIDE SEQUENCE [LARGE SCALE GENOMIC DNA]</scope>
</reference>
<dbReference type="Pfam" id="PF00347">
    <property type="entry name" value="Ribosomal_L6"/>
    <property type="match status" value="2"/>
</dbReference>
<evidence type="ECO:0000313" key="8">
    <source>
        <dbReference type="EMBL" id="KKR31957.1"/>
    </source>
</evidence>
<dbReference type="PATRIC" id="fig|1618642.3.peg.799"/>
<dbReference type="GO" id="GO:0022625">
    <property type="term" value="C:cytosolic large ribosomal subunit"/>
    <property type="evidence" value="ECO:0007669"/>
    <property type="project" value="UniProtKB-UniRule"/>
</dbReference>
<dbReference type="FunFam" id="3.90.930.12:FF:000001">
    <property type="entry name" value="50S ribosomal protein L6"/>
    <property type="match status" value="1"/>
</dbReference>
<evidence type="ECO:0000259" key="7">
    <source>
        <dbReference type="Pfam" id="PF00347"/>
    </source>
</evidence>
<evidence type="ECO:0000313" key="9">
    <source>
        <dbReference type="Proteomes" id="UP000034137"/>
    </source>
</evidence>
<gene>
    <name evidence="4" type="primary">rplF</name>
    <name evidence="8" type="ORF">UT64_C0046G0005</name>
</gene>
<keyword evidence="4 6" id="KW-0694">RNA-binding</keyword>